<dbReference type="HOGENOM" id="CLU_1327612_0_0_1"/>
<dbReference type="EMBL" id="CH479202">
    <property type="protein sequence ID" value="EDW30089.1"/>
    <property type="molecule type" value="Genomic_DNA"/>
</dbReference>
<name>B4H1B2_DROPE</name>
<evidence type="ECO:0000313" key="2">
    <source>
        <dbReference type="EMBL" id="EDW30089.1"/>
    </source>
</evidence>
<organism evidence="3">
    <name type="scientific">Drosophila persimilis</name>
    <name type="common">Fruit fly</name>
    <dbReference type="NCBI Taxonomy" id="7234"/>
    <lineage>
        <taxon>Eukaryota</taxon>
        <taxon>Metazoa</taxon>
        <taxon>Ecdysozoa</taxon>
        <taxon>Arthropoda</taxon>
        <taxon>Hexapoda</taxon>
        <taxon>Insecta</taxon>
        <taxon>Pterygota</taxon>
        <taxon>Neoptera</taxon>
        <taxon>Endopterygota</taxon>
        <taxon>Diptera</taxon>
        <taxon>Brachycera</taxon>
        <taxon>Muscomorpha</taxon>
        <taxon>Ephydroidea</taxon>
        <taxon>Drosophilidae</taxon>
        <taxon>Drosophila</taxon>
        <taxon>Sophophora</taxon>
    </lineage>
</organism>
<protein>
    <submittedName>
        <fullName evidence="2">GL22581</fullName>
    </submittedName>
</protein>
<dbReference type="Proteomes" id="UP000008744">
    <property type="component" value="Unassembled WGS sequence"/>
</dbReference>
<reference evidence="2 3" key="1">
    <citation type="journal article" date="2007" name="Nature">
        <title>Evolution of genes and genomes on the Drosophila phylogeny.</title>
        <authorList>
            <consortium name="Drosophila 12 Genomes Consortium"/>
            <person name="Clark A.G."/>
            <person name="Eisen M.B."/>
            <person name="Smith D.R."/>
            <person name="Bergman C.M."/>
            <person name="Oliver B."/>
            <person name="Markow T.A."/>
            <person name="Kaufman T.C."/>
            <person name="Kellis M."/>
            <person name="Gelbart W."/>
            <person name="Iyer V.N."/>
            <person name="Pollard D.A."/>
            <person name="Sackton T.B."/>
            <person name="Larracuente A.M."/>
            <person name="Singh N.D."/>
            <person name="Abad J.P."/>
            <person name="Abt D.N."/>
            <person name="Adryan B."/>
            <person name="Aguade M."/>
            <person name="Akashi H."/>
            <person name="Anderson W.W."/>
            <person name="Aquadro C.F."/>
            <person name="Ardell D.H."/>
            <person name="Arguello R."/>
            <person name="Artieri C.G."/>
            <person name="Barbash D.A."/>
            <person name="Barker D."/>
            <person name="Barsanti P."/>
            <person name="Batterham P."/>
            <person name="Batzoglou S."/>
            <person name="Begun D."/>
            <person name="Bhutkar A."/>
            <person name="Blanco E."/>
            <person name="Bosak S.A."/>
            <person name="Bradley R.K."/>
            <person name="Brand A.D."/>
            <person name="Brent M.R."/>
            <person name="Brooks A.N."/>
            <person name="Brown R.H."/>
            <person name="Butlin R.K."/>
            <person name="Caggese C."/>
            <person name="Calvi B.R."/>
            <person name="Bernardo de Carvalho A."/>
            <person name="Caspi A."/>
            <person name="Castrezana S."/>
            <person name="Celniker S.E."/>
            <person name="Chang J.L."/>
            <person name="Chapple C."/>
            <person name="Chatterji S."/>
            <person name="Chinwalla A."/>
            <person name="Civetta A."/>
            <person name="Clifton S.W."/>
            <person name="Comeron J.M."/>
            <person name="Costello J.C."/>
            <person name="Coyne J.A."/>
            <person name="Daub J."/>
            <person name="David R.G."/>
            <person name="Delcher A.L."/>
            <person name="Delehaunty K."/>
            <person name="Do C.B."/>
            <person name="Ebling H."/>
            <person name="Edwards K."/>
            <person name="Eickbush T."/>
            <person name="Evans J.D."/>
            <person name="Filipski A."/>
            <person name="Findeiss S."/>
            <person name="Freyhult E."/>
            <person name="Fulton L."/>
            <person name="Fulton R."/>
            <person name="Garcia A.C."/>
            <person name="Gardiner A."/>
            <person name="Garfield D.A."/>
            <person name="Garvin B.E."/>
            <person name="Gibson G."/>
            <person name="Gilbert D."/>
            <person name="Gnerre S."/>
            <person name="Godfrey J."/>
            <person name="Good R."/>
            <person name="Gotea V."/>
            <person name="Gravely B."/>
            <person name="Greenberg A.J."/>
            <person name="Griffiths-Jones S."/>
            <person name="Gross S."/>
            <person name="Guigo R."/>
            <person name="Gustafson E.A."/>
            <person name="Haerty W."/>
            <person name="Hahn M.W."/>
            <person name="Halligan D.L."/>
            <person name="Halpern A.L."/>
            <person name="Halter G.M."/>
            <person name="Han M.V."/>
            <person name="Heger A."/>
            <person name="Hillier L."/>
            <person name="Hinrichs A.S."/>
            <person name="Holmes I."/>
            <person name="Hoskins R.A."/>
            <person name="Hubisz M.J."/>
            <person name="Hultmark D."/>
            <person name="Huntley M.A."/>
            <person name="Jaffe D.B."/>
            <person name="Jagadeeshan S."/>
            <person name="Jeck W.R."/>
            <person name="Johnson J."/>
            <person name="Jones C.D."/>
            <person name="Jordan W.C."/>
            <person name="Karpen G.H."/>
            <person name="Kataoka E."/>
            <person name="Keightley P.D."/>
            <person name="Kheradpour P."/>
            <person name="Kirkness E.F."/>
            <person name="Koerich L.B."/>
            <person name="Kristiansen K."/>
            <person name="Kudrna D."/>
            <person name="Kulathinal R.J."/>
            <person name="Kumar S."/>
            <person name="Kwok R."/>
            <person name="Lander E."/>
            <person name="Langley C.H."/>
            <person name="Lapoint R."/>
            <person name="Lazzaro B.P."/>
            <person name="Lee S.J."/>
            <person name="Levesque L."/>
            <person name="Li R."/>
            <person name="Lin C.F."/>
            <person name="Lin M.F."/>
            <person name="Lindblad-Toh K."/>
            <person name="Llopart A."/>
            <person name="Long M."/>
            <person name="Low L."/>
            <person name="Lozovsky E."/>
            <person name="Lu J."/>
            <person name="Luo M."/>
            <person name="Machado C.A."/>
            <person name="Makalowski W."/>
            <person name="Marzo M."/>
            <person name="Matsuda M."/>
            <person name="Matzkin L."/>
            <person name="McAllister B."/>
            <person name="McBride C.S."/>
            <person name="McKernan B."/>
            <person name="McKernan K."/>
            <person name="Mendez-Lago M."/>
            <person name="Minx P."/>
            <person name="Mollenhauer M.U."/>
            <person name="Montooth K."/>
            <person name="Mount S.M."/>
            <person name="Mu X."/>
            <person name="Myers E."/>
            <person name="Negre B."/>
            <person name="Newfeld S."/>
            <person name="Nielsen R."/>
            <person name="Noor M.A."/>
            <person name="O'Grady P."/>
            <person name="Pachter L."/>
            <person name="Papaceit M."/>
            <person name="Parisi M.J."/>
            <person name="Parisi M."/>
            <person name="Parts L."/>
            <person name="Pedersen J.S."/>
            <person name="Pesole G."/>
            <person name="Phillippy A.M."/>
            <person name="Ponting C.P."/>
            <person name="Pop M."/>
            <person name="Porcelli D."/>
            <person name="Powell J.R."/>
            <person name="Prohaska S."/>
            <person name="Pruitt K."/>
            <person name="Puig M."/>
            <person name="Quesneville H."/>
            <person name="Ram K.R."/>
            <person name="Rand D."/>
            <person name="Rasmussen M.D."/>
            <person name="Reed L.K."/>
            <person name="Reenan R."/>
            <person name="Reily A."/>
            <person name="Remington K.A."/>
            <person name="Rieger T.T."/>
            <person name="Ritchie M.G."/>
            <person name="Robin C."/>
            <person name="Rogers Y.H."/>
            <person name="Rohde C."/>
            <person name="Rozas J."/>
            <person name="Rubenfield M.J."/>
            <person name="Ruiz A."/>
            <person name="Russo S."/>
            <person name="Salzberg S.L."/>
            <person name="Sanchez-Gracia A."/>
            <person name="Saranga D.J."/>
            <person name="Sato H."/>
            <person name="Schaeffer S.W."/>
            <person name="Schatz M.C."/>
            <person name="Schlenke T."/>
            <person name="Schwartz R."/>
            <person name="Segarra C."/>
            <person name="Singh R.S."/>
            <person name="Sirot L."/>
            <person name="Sirota M."/>
            <person name="Sisneros N.B."/>
            <person name="Smith C.D."/>
            <person name="Smith T.F."/>
            <person name="Spieth J."/>
            <person name="Stage D.E."/>
            <person name="Stark A."/>
            <person name="Stephan W."/>
            <person name="Strausberg R.L."/>
            <person name="Strempel S."/>
            <person name="Sturgill D."/>
            <person name="Sutton G."/>
            <person name="Sutton G.G."/>
            <person name="Tao W."/>
            <person name="Teichmann S."/>
            <person name="Tobari Y.N."/>
            <person name="Tomimura Y."/>
            <person name="Tsolas J.M."/>
            <person name="Valente V.L."/>
            <person name="Venter E."/>
            <person name="Venter J.C."/>
            <person name="Vicario S."/>
            <person name="Vieira F.G."/>
            <person name="Vilella A.J."/>
            <person name="Villasante A."/>
            <person name="Walenz B."/>
            <person name="Wang J."/>
            <person name="Wasserman M."/>
            <person name="Watts T."/>
            <person name="Wilson D."/>
            <person name="Wilson R.K."/>
            <person name="Wing R.A."/>
            <person name="Wolfner M.F."/>
            <person name="Wong A."/>
            <person name="Wong G.K."/>
            <person name="Wu C.I."/>
            <person name="Wu G."/>
            <person name="Yamamoto D."/>
            <person name="Yang H.P."/>
            <person name="Yang S.P."/>
            <person name="Yorke J.A."/>
            <person name="Yoshida K."/>
            <person name="Zdobnov E."/>
            <person name="Zhang P."/>
            <person name="Zhang Y."/>
            <person name="Zimin A.V."/>
            <person name="Baldwin J."/>
            <person name="Abdouelleil A."/>
            <person name="Abdulkadir J."/>
            <person name="Abebe A."/>
            <person name="Abera B."/>
            <person name="Abreu J."/>
            <person name="Acer S.C."/>
            <person name="Aftuck L."/>
            <person name="Alexander A."/>
            <person name="An P."/>
            <person name="Anderson E."/>
            <person name="Anderson S."/>
            <person name="Arachi H."/>
            <person name="Azer M."/>
            <person name="Bachantsang P."/>
            <person name="Barry A."/>
            <person name="Bayul T."/>
            <person name="Berlin A."/>
            <person name="Bessette D."/>
            <person name="Bloom T."/>
            <person name="Blye J."/>
            <person name="Boguslavskiy L."/>
            <person name="Bonnet C."/>
            <person name="Boukhgalter B."/>
            <person name="Bourzgui I."/>
            <person name="Brown A."/>
            <person name="Cahill P."/>
            <person name="Channer S."/>
            <person name="Cheshatsang Y."/>
            <person name="Chuda L."/>
            <person name="Citroen M."/>
            <person name="Collymore A."/>
            <person name="Cooke P."/>
            <person name="Costello M."/>
            <person name="D'Aco K."/>
            <person name="Daza R."/>
            <person name="De Haan G."/>
            <person name="DeGray S."/>
            <person name="DeMaso C."/>
            <person name="Dhargay N."/>
            <person name="Dooley K."/>
            <person name="Dooley E."/>
            <person name="Doricent M."/>
            <person name="Dorje P."/>
            <person name="Dorjee K."/>
            <person name="Dupes A."/>
            <person name="Elong R."/>
            <person name="Falk J."/>
            <person name="Farina A."/>
            <person name="Faro S."/>
            <person name="Ferguson D."/>
            <person name="Fisher S."/>
            <person name="Foley C.D."/>
            <person name="Franke A."/>
            <person name="Friedrich D."/>
            <person name="Gadbois L."/>
            <person name="Gearin G."/>
            <person name="Gearin C.R."/>
            <person name="Giannoukos G."/>
            <person name="Goode T."/>
            <person name="Graham J."/>
            <person name="Grandbois E."/>
            <person name="Grewal S."/>
            <person name="Gyaltsen K."/>
            <person name="Hafez N."/>
            <person name="Hagos B."/>
            <person name="Hall J."/>
            <person name="Henson C."/>
            <person name="Hollinger A."/>
            <person name="Honan T."/>
            <person name="Huard M.D."/>
            <person name="Hughes L."/>
            <person name="Hurhula B."/>
            <person name="Husby M.E."/>
            <person name="Kamat A."/>
            <person name="Kanga B."/>
            <person name="Kashin S."/>
            <person name="Khazanovich D."/>
            <person name="Kisner P."/>
            <person name="Lance K."/>
            <person name="Lara M."/>
            <person name="Lee W."/>
            <person name="Lennon N."/>
            <person name="Letendre F."/>
            <person name="LeVine R."/>
            <person name="Lipovsky A."/>
            <person name="Liu X."/>
            <person name="Liu J."/>
            <person name="Liu S."/>
            <person name="Lokyitsang T."/>
            <person name="Lokyitsang Y."/>
            <person name="Lubonja R."/>
            <person name="Lui A."/>
            <person name="MacDonald P."/>
            <person name="Magnisalis V."/>
            <person name="Maru K."/>
            <person name="Matthews C."/>
            <person name="McCusker W."/>
            <person name="McDonough S."/>
            <person name="Mehta T."/>
            <person name="Meldrim J."/>
            <person name="Meneus L."/>
            <person name="Mihai O."/>
            <person name="Mihalev A."/>
            <person name="Mihova T."/>
            <person name="Mittelman R."/>
            <person name="Mlenga V."/>
            <person name="Montmayeur A."/>
            <person name="Mulrain L."/>
            <person name="Navidi A."/>
            <person name="Naylor J."/>
            <person name="Negash T."/>
            <person name="Nguyen T."/>
            <person name="Nguyen N."/>
            <person name="Nicol R."/>
            <person name="Norbu C."/>
            <person name="Norbu N."/>
            <person name="Novod N."/>
            <person name="O'Neill B."/>
            <person name="Osman S."/>
            <person name="Markiewicz E."/>
            <person name="Oyono O.L."/>
            <person name="Patti C."/>
            <person name="Phunkhang P."/>
            <person name="Pierre F."/>
            <person name="Priest M."/>
            <person name="Raghuraman S."/>
            <person name="Rege F."/>
            <person name="Reyes R."/>
            <person name="Rise C."/>
            <person name="Rogov P."/>
            <person name="Ross K."/>
            <person name="Ryan E."/>
            <person name="Settipalli S."/>
            <person name="Shea T."/>
            <person name="Sherpa N."/>
            <person name="Shi L."/>
            <person name="Shih D."/>
            <person name="Sparrow T."/>
            <person name="Spaulding J."/>
            <person name="Stalker J."/>
            <person name="Stange-Thomann N."/>
            <person name="Stavropoulos S."/>
            <person name="Stone C."/>
            <person name="Strader C."/>
            <person name="Tesfaye S."/>
            <person name="Thomson T."/>
            <person name="Thoulutsang Y."/>
            <person name="Thoulutsang D."/>
            <person name="Topham K."/>
            <person name="Topping I."/>
            <person name="Tsamla T."/>
            <person name="Vassiliev H."/>
            <person name="Vo A."/>
            <person name="Wangchuk T."/>
            <person name="Wangdi T."/>
            <person name="Weiand M."/>
            <person name="Wilkinson J."/>
            <person name="Wilson A."/>
            <person name="Yadav S."/>
            <person name="Young G."/>
            <person name="Yu Q."/>
            <person name="Zembek L."/>
            <person name="Zhong D."/>
            <person name="Zimmer A."/>
            <person name="Zwirko Z."/>
            <person name="Jaffe D.B."/>
            <person name="Alvarez P."/>
            <person name="Brockman W."/>
            <person name="Butler J."/>
            <person name="Chin C."/>
            <person name="Gnerre S."/>
            <person name="Grabherr M."/>
            <person name="Kleber M."/>
            <person name="Mauceli E."/>
            <person name="MacCallum I."/>
        </authorList>
    </citation>
    <scope>NUCLEOTIDE SEQUENCE [LARGE SCALE GENOMIC DNA]</scope>
    <source>
        <strain evidence="3">MSH-3 / Tucson 14011-0111.49</strain>
    </source>
</reference>
<feature type="region of interest" description="Disordered" evidence="1">
    <location>
        <begin position="184"/>
        <end position="207"/>
    </location>
</feature>
<evidence type="ECO:0000256" key="1">
    <source>
        <dbReference type="SAM" id="MobiDB-lite"/>
    </source>
</evidence>
<feature type="compositionally biased region" description="Basic and acidic residues" evidence="1">
    <location>
        <begin position="184"/>
        <end position="195"/>
    </location>
</feature>
<accession>B4H1B2</accession>
<sequence>MQSGGSSGERNNIIMVEISGRINIIGRAMGQGGGGGLVGAVRTVEYGSVSELCLVMLTWGITENNSSNKQQQDMGHEPAGMLNHSPRIGKQGEYAYGEWNGGTGGQEYGTMDGMEQWDQLEWLIPLLEQLNGTWSVQKDGNYGTMRNDWHSLAQHLGTMGERKAGTSDRVTVYVVYGMTCSTERRGTTERREEYRTMGTKGRRGGTG</sequence>
<proteinExistence type="predicted"/>
<dbReference type="AlphaFoldDB" id="B4H1B2"/>
<keyword evidence="3" id="KW-1185">Reference proteome</keyword>
<evidence type="ECO:0000313" key="3">
    <source>
        <dbReference type="Proteomes" id="UP000008744"/>
    </source>
</evidence>
<gene>
    <name evidence="2" type="primary">Dper\GL22581</name>
    <name evidence="2" type="ORF">Dper_GL22581</name>
</gene>